<dbReference type="InterPro" id="IPR013087">
    <property type="entry name" value="Znf_C2H2_type"/>
</dbReference>
<dbReference type="InterPro" id="IPR017907">
    <property type="entry name" value="Znf_RING_CS"/>
</dbReference>
<keyword evidence="4" id="KW-0479">Metal-binding</keyword>
<dbReference type="Pfam" id="PF01485">
    <property type="entry name" value="IBR"/>
    <property type="match status" value="1"/>
</dbReference>
<dbReference type="Pfam" id="PF24641">
    <property type="entry name" value="KH_DEAH11_2nd"/>
    <property type="match status" value="1"/>
</dbReference>
<dbReference type="PROSITE" id="PS51194">
    <property type="entry name" value="HELICASE_CTER"/>
    <property type="match status" value="1"/>
</dbReference>
<dbReference type="InterPro" id="IPR011709">
    <property type="entry name" value="DEAD-box_helicase_OB_fold"/>
</dbReference>
<sequence>MARSSAVVLMIMAIFMTSALAQPPASSPASSPVKSPQSSTSNLEPAAAPQSQPPEKSSTPPNSSSTESPPPPRPSTPESSPAPVASSPSPTTISVPPSEAPSPAENSGISNRFAISGTVAAASLLPFCGDRTLSVDSIVSECNPKPCKVQIRTSGTVAASLFFEHQADALDAVVSLWERRLAGDHLFTPVVGFNVDDDFNERLRSLFQLHVEKLLQGQSVGKLESKVNDLLVEIDKFACFFRKARDLRAFCEADGKKKRLVEEKDLILNRIEEFKCAVKCVMDHLEGKEVEDLAVLGFKIGKGFNWHKIHSLLLRESKRLEDGLPIYGYRREILQQIHLQQVMVLIGETGSGKSTQLVQFLADSGVASSGSILCTQPRKIAAISLEKRVGEESIGCYEDNSIVCYPTYSSAQCFNSKVIYMTDHCLLQHLMKDRTLSGVSCIIIDEAHERSLNTDLLLALIKELLIERGDLRLIIMSATVDASKLSEYFFGCRTFYVLGRSFPIQIKYVPGDSGGSSGPLPSAIAPYVSDVVKMAIEIHQVEKEGAILAFLTSQLEVEWACEKFQSPSAIALALHGKLSHEEQCRVFQNYPGKRKVIFATNLAETSLTIPGVRYVVDSGMVKESKFEPTSGMNVLRVSKISQSSANQRAGRAGRTEPGKCYRLYSESDYQSMDFHQEPEIRKVHLGIAVLRILALGIKNVLEFDFIDAPSAKAVDMAIRNLLQLGAVGHRDDAFELTSDGHYLVKLGIEPRLGKIILESCRCGLRKEGVALAAVMANASNIFCRVGTNDDKQKSDCHKVRFCHRDGDLFTLLTVYREWESVSPDDRNKWCWNNSINAKTMRRCKETVQELENSLKNEFSIIIPTYWLWSPYVVSAHDKNMKRIILSSLADNVAMYSGYDRLGYEVVLSGEYVQLHPSCSLQVYGQKPNWVVFAELLSVSSQYLVCVTAVDFDCLSAFSPPLFDLSKMQSKKLQLRVIRGFGSIILRRFCGKSNNSLLSLLSRIQTKLKDERIGIEMNVDSNEILLYASVQDMEKVNGLVVDALEYEVKWLRNECLEKCLYHGGRAGASPPVALLGAGAEIKHLELESRNLSVDVFLSNTNGADDKEVLAFIEKSVPGVCGFHRFAGSGQDSDDLEKWGRVTFLTPEAAGKALELNGFELSGSLLKLSPARSSVGSGNKLSSFAAVKAKVTWPRRYSKGYAVIRCERNDAEHVVADCFNLLIGGRIVHCELSQKDINCVIIRGLDRDTSELEILEVLQMHTTKRILDVFLIRGDAVNNPPLGACEEAILKEIAPFMPNQGPLSNCCHVQVFYPEPKDTFMKAWITFDGSLHLEAAKALQHIQGKVLAGCLSWQKMQCQRIFHSSVSCPAPVFAFIERQLNSLLKRLTRRPGVHCSLERNENGSYRVKISANATKTVAELRRPLEQLMKGKTVDHGCLTQAVLQLLFSRDGRLLMKSLQQEMGTYILFDRQNLNVRIFGPENKVVLTEQKFVQSLLALHDNRQIDIPLRGGVMPHDLMKKVVEKFGSDLHVLKEKFPEAAFMLNTRRHVISFSGKGDLRQRVEDVIHDFARSLSVSGTAEQPGEAAATCPVCLCEVEDCYQLEACAHKFCRSCLVEQLESAMRGHDGFPVHCAHEGCGVRIWLTDLKSLLPCERLEDLFRASLGAFVASRGHLQVLPSPDCPSVYRVSGTEMVGGPFVCGACYAETCTRCHLEYHPCVSCERYKEFKEDPDLSLKDWCKGKENIKSCPVCGYIIEKVDGCNHIECRCGKHICWVCSESFSSSDECYGHLRLVHLTII</sequence>
<evidence type="ECO:0000259" key="17">
    <source>
        <dbReference type="PROSITE" id="PS51194"/>
    </source>
</evidence>
<dbReference type="Gene3D" id="1.20.120.1080">
    <property type="match status" value="1"/>
</dbReference>
<dbReference type="InterPro" id="IPR011545">
    <property type="entry name" value="DEAD/DEAH_box_helicase_dom"/>
</dbReference>
<keyword evidence="11" id="KW-0862">Zinc</keyword>
<feature type="domain" description="RING-type" evidence="18">
    <location>
        <begin position="1583"/>
        <end position="1790"/>
    </location>
</feature>
<dbReference type="EMBL" id="JAAGAX010000003">
    <property type="protein sequence ID" value="KAF2320430.1"/>
    <property type="molecule type" value="Genomic_DNA"/>
</dbReference>
<dbReference type="Gene3D" id="3.40.50.300">
    <property type="entry name" value="P-loop containing nucleotide triphosphate hydrolases"/>
    <property type="match status" value="2"/>
</dbReference>
<organism evidence="19 20">
    <name type="scientific">Hevea brasiliensis</name>
    <name type="common">Para rubber tree</name>
    <name type="synonym">Siphonia brasiliensis</name>
    <dbReference type="NCBI Taxonomy" id="3981"/>
    <lineage>
        <taxon>Eukaryota</taxon>
        <taxon>Viridiplantae</taxon>
        <taxon>Streptophyta</taxon>
        <taxon>Embryophyta</taxon>
        <taxon>Tracheophyta</taxon>
        <taxon>Spermatophyta</taxon>
        <taxon>Magnoliopsida</taxon>
        <taxon>eudicotyledons</taxon>
        <taxon>Gunneridae</taxon>
        <taxon>Pentapetalae</taxon>
        <taxon>rosids</taxon>
        <taxon>fabids</taxon>
        <taxon>Malpighiales</taxon>
        <taxon>Euphorbiaceae</taxon>
        <taxon>Crotonoideae</taxon>
        <taxon>Micrandreae</taxon>
        <taxon>Hevea</taxon>
    </lineage>
</organism>
<dbReference type="SUPFAM" id="SSF52540">
    <property type="entry name" value="P-loop containing nucleoside triphosphate hydrolases"/>
    <property type="match status" value="1"/>
</dbReference>
<keyword evidence="3" id="KW-0808">Transferase</keyword>
<dbReference type="InterPro" id="IPR013083">
    <property type="entry name" value="Znf_RING/FYVE/PHD"/>
</dbReference>
<feature type="compositionally biased region" description="Low complexity" evidence="14">
    <location>
        <begin position="76"/>
        <end position="105"/>
    </location>
</feature>
<feature type="region of interest" description="Disordered" evidence="14">
    <location>
        <begin position="21"/>
        <end position="106"/>
    </location>
</feature>
<evidence type="ECO:0000313" key="19">
    <source>
        <dbReference type="EMBL" id="KAF2320430.1"/>
    </source>
</evidence>
<keyword evidence="6" id="KW-0547">Nucleotide-binding</keyword>
<dbReference type="PROSITE" id="PS00518">
    <property type="entry name" value="ZF_RING_1"/>
    <property type="match status" value="1"/>
</dbReference>
<evidence type="ECO:0000256" key="8">
    <source>
        <dbReference type="ARBA" id="ARBA00022786"/>
    </source>
</evidence>
<dbReference type="Pfam" id="PF21010">
    <property type="entry name" value="HA2_C"/>
    <property type="match status" value="1"/>
</dbReference>
<proteinExistence type="inferred from homology"/>
<name>A0A6A6N452_HEVBR</name>
<dbReference type="PANTHER" id="PTHR18934">
    <property type="entry name" value="ATP-DEPENDENT RNA HELICASE"/>
    <property type="match status" value="1"/>
</dbReference>
<dbReference type="GO" id="GO:0005524">
    <property type="term" value="F:ATP binding"/>
    <property type="evidence" value="ECO:0007669"/>
    <property type="project" value="UniProtKB-KW"/>
</dbReference>
<dbReference type="InterPro" id="IPR056247">
    <property type="entry name" value="KH_DEAH11/12_2nd"/>
</dbReference>
<evidence type="ECO:0000259" key="18">
    <source>
        <dbReference type="PROSITE" id="PS51873"/>
    </source>
</evidence>
<keyword evidence="12" id="KW-0067">ATP-binding</keyword>
<dbReference type="FunFam" id="1.20.120.1750:FF:000020">
    <property type="entry name" value="ATP-dependent RNA helicase DEAH12 chloroplastic"/>
    <property type="match status" value="1"/>
</dbReference>
<evidence type="ECO:0000256" key="6">
    <source>
        <dbReference type="ARBA" id="ARBA00022741"/>
    </source>
</evidence>
<dbReference type="InterPro" id="IPR007502">
    <property type="entry name" value="Helicase-assoc_dom"/>
</dbReference>
<feature type="chain" id="PRO_5025455630" description="RNA helicase" evidence="15">
    <location>
        <begin position="22"/>
        <end position="1795"/>
    </location>
</feature>
<dbReference type="InterPro" id="IPR056245">
    <property type="entry name" value="KH_DEAH11/12"/>
</dbReference>
<dbReference type="InterPro" id="IPR014001">
    <property type="entry name" value="Helicase_ATP-bd"/>
</dbReference>
<evidence type="ECO:0000256" key="4">
    <source>
        <dbReference type="ARBA" id="ARBA00022723"/>
    </source>
</evidence>
<evidence type="ECO:0000256" key="2">
    <source>
        <dbReference type="ARBA" id="ARBA00012552"/>
    </source>
</evidence>
<gene>
    <name evidence="19" type="ORF">GH714_027493</name>
</gene>
<dbReference type="Pfam" id="PF24637">
    <property type="entry name" value="RRM_DEAH11"/>
    <property type="match status" value="1"/>
</dbReference>
<evidence type="ECO:0000256" key="10">
    <source>
        <dbReference type="ARBA" id="ARBA00022806"/>
    </source>
</evidence>
<dbReference type="Gene3D" id="1.20.120.1750">
    <property type="match status" value="1"/>
</dbReference>
<feature type="domain" description="Helicase C-terminal" evidence="17">
    <location>
        <begin position="530"/>
        <end position="696"/>
    </location>
</feature>
<dbReference type="Pfam" id="PF24475">
    <property type="entry name" value="RBD_DEAH11"/>
    <property type="match status" value="1"/>
</dbReference>
<dbReference type="SUPFAM" id="SSF57850">
    <property type="entry name" value="RING/U-box"/>
    <property type="match status" value="2"/>
</dbReference>
<evidence type="ECO:0000256" key="13">
    <source>
        <dbReference type="ARBA" id="ARBA00047984"/>
    </source>
</evidence>
<dbReference type="SMART" id="SM00847">
    <property type="entry name" value="HA2"/>
    <property type="match status" value="1"/>
</dbReference>
<dbReference type="CDD" id="cd17917">
    <property type="entry name" value="DEXHc_RHA-like"/>
    <property type="match status" value="1"/>
</dbReference>
<dbReference type="InterPro" id="IPR001650">
    <property type="entry name" value="Helicase_C-like"/>
</dbReference>
<dbReference type="InterPro" id="IPR056244">
    <property type="entry name" value="RRM_DEAH11/12"/>
</dbReference>
<dbReference type="CDD" id="cd22585">
    <property type="entry name" value="Rcat_RBR_DEAH12-like"/>
    <property type="match status" value="1"/>
</dbReference>
<evidence type="ECO:0000313" key="20">
    <source>
        <dbReference type="Proteomes" id="UP000467840"/>
    </source>
</evidence>
<dbReference type="SMART" id="SM00487">
    <property type="entry name" value="DEXDc"/>
    <property type="match status" value="1"/>
</dbReference>
<dbReference type="SMART" id="SM00647">
    <property type="entry name" value="IBR"/>
    <property type="match status" value="2"/>
</dbReference>
<dbReference type="InterPro" id="IPR056246">
    <property type="entry name" value="KH_DEAH11/12_1st"/>
</dbReference>
<keyword evidence="9" id="KW-0378">Hydrolase</keyword>
<dbReference type="InterPro" id="IPR027417">
    <property type="entry name" value="P-loop_NTPase"/>
</dbReference>
<comment type="catalytic activity">
    <reaction evidence="13">
        <text>ATP + H2O = ADP + phosphate + H(+)</text>
        <dbReference type="Rhea" id="RHEA:13065"/>
        <dbReference type="ChEBI" id="CHEBI:15377"/>
        <dbReference type="ChEBI" id="CHEBI:15378"/>
        <dbReference type="ChEBI" id="CHEBI:30616"/>
        <dbReference type="ChEBI" id="CHEBI:43474"/>
        <dbReference type="ChEBI" id="CHEBI:456216"/>
        <dbReference type="EC" id="3.6.4.13"/>
    </reaction>
</comment>
<dbReference type="Gene3D" id="3.30.40.10">
    <property type="entry name" value="Zinc/RING finger domain, C3HC4 (zinc finger)"/>
    <property type="match status" value="1"/>
</dbReference>
<feature type="domain" description="Helicase ATP-binding" evidence="16">
    <location>
        <begin position="334"/>
        <end position="498"/>
    </location>
</feature>
<keyword evidence="10" id="KW-0347">Helicase</keyword>
<reference evidence="19 20" key="1">
    <citation type="journal article" date="2020" name="Mol. Plant">
        <title>The Chromosome-Based Rubber Tree Genome Provides New Insights into Spurge Genome Evolution and Rubber Biosynthesis.</title>
        <authorList>
            <person name="Liu J."/>
            <person name="Shi C."/>
            <person name="Shi C.C."/>
            <person name="Li W."/>
            <person name="Zhang Q.J."/>
            <person name="Zhang Y."/>
            <person name="Li K."/>
            <person name="Lu H.F."/>
            <person name="Shi C."/>
            <person name="Zhu S.T."/>
            <person name="Xiao Z.Y."/>
            <person name="Nan H."/>
            <person name="Yue Y."/>
            <person name="Zhu X.G."/>
            <person name="Wu Y."/>
            <person name="Hong X.N."/>
            <person name="Fan G.Y."/>
            <person name="Tong Y."/>
            <person name="Zhang D."/>
            <person name="Mao C.L."/>
            <person name="Liu Y.L."/>
            <person name="Hao S.J."/>
            <person name="Liu W.Q."/>
            <person name="Lv M.Q."/>
            <person name="Zhang H.B."/>
            <person name="Liu Y."/>
            <person name="Hu-Tang G.R."/>
            <person name="Wang J.P."/>
            <person name="Wang J.H."/>
            <person name="Sun Y.H."/>
            <person name="Ni S.B."/>
            <person name="Chen W.B."/>
            <person name="Zhang X.C."/>
            <person name="Jiao Y.N."/>
            <person name="Eichler E.E."/>
            <person name="Li G.H."/>
            <person name="Liu X."/>
            <person name="Gao L.Z."/>
        </authorList>
    </citation>
    <scope>NUCLEOTIDE SEQUENCE [LARGE SCALE GENOMIC DNA]</scope>
    <source>
        <strain evidence="20">cv. GT1</strain>
        <tissue evidence="19">Leaf</tissue>
    </source>
</reference>
<evidence type="ECO:0000259" key="16">
    <source>
        <dbReference type="PROSITE" id="PS51192"/>
    </source>
</evidence>
<evidence type="ECO:0000256" key="7">
    <source>
        <dbReference type="ARBA" id="ARBA00022771"/>
    </source>
</evidence>
<dbReference type="Pfam" id="PF00271">
    <property type="entry name" value="Helicase_C"/>
    <property type="match status" value="1"/>
</dbReference>
<dbReference type="InterPro" id="IPR056248">
    <property type="entry name" value="RBD_DEAH11/12"/>
</dbReference>
<comment type="caution">
    <text evidence="19">The sequence shown here is derived from an EMBL/GenBank/DDBJ whole genome shotgun (WGS) entry which is preliminary data.</text>
</comment>
<dbReference type="InterPro" id="IPR002867">
    <property type="entry name" value="IBR_dom"/>
</dbReference>
<dbReference type="FunFam" id="3.40.50.300:FF:001279">
    <property type="entry name" value="ATP-dependent RNA helicase DEAH12 chloroplastic"/>
    <property type="match status" value="1"/>
</dbReference>
<dbReference type="Pfam" id="PF07717">
    <property type="entry name" value="OB_NTP_bind"/>
    <property type="match status" value="1"/>
</dbReference>
<evidence type="ECO:0000256" key="9">
    <source>
        <dbReference type="ARBA" id="ARBA00022801"/>
    </source>
</evidence>
<dbReference type="GO" id="GO:0016787">
    <property type="term" value="F:hydrolase activity"/>
    <property type="evidence" value="ECO:0007669"/>
    <property type="project" value="UniProtKB-KW"/>
</dbReference>
<dbReference type="GO" id="GO:0016740">
    <property type="term" value="F:transferase activity"/>
    <property type="evidence" value="ECO:0007669"/>
    <property type="project" value="UniProtKB-KW"/>
</dbReference>
<dbReference type="PROSITE" id="PS00690">
    <property type="entry name" value="DEAH_ATP_HELICASE"/>
    <property type="match status" value="1"/>
</dbReference>
<evidence type="ECO:0000256" key="3">
    <source>
        <dbReference type="ARBA" id="ARBA00022679"/>
    </source>
</evidence>
<dbReference type="Pfam" id="PF24471">
    <property type="entry name" value="KH_DEAH11"/>
    <property type="match status" value="1"/>
</dbReference>
<dbReference type="SMART" id="SM00490">
    <property type="entry name" value="HELICc"/>
    <property type="match status" value="1"/>
</dbReference>
<feature type="signal peptide" evidence="15">
    <location>
        <begin position="1"/>
        <end position="21"/>
    </location>
</feature>
<dbReference type="InterPro" id="IPR044066">
    <property type="entry name" value="TRIAD_supradom"/>
</dbReference>
<dbReference type="PROSITE" id="PS51192">
    <property type="entry name" value="HELICASE_ATP_BIND_1"/>
    <property type="match status" value="1"/>
</dbReference>
<dbReference type="Proteomes" id="UP000467840">
    <property type="component" value="Chromosome 10"/>
</dbReference>
<dbReference type="GO" id="GO:0003723">
    <property type="term" value="F:RNA binding"/>
    <property type="evidence" value="ECO:0007669"/>
    <property type="project" value="TreeGrafter"/>
</dbReference>
<dbReference type="GO" id="GO:0008270">
    <property type="term" value="F:zinc ion binding"/>
    <property type="evidence" value="ECO:0007669"/>
    <property type="project" value="UniProtKB-KW"/>
</dbReference>
<dbReference type="PROSITE" id="PS51873">
    <property type="entry name" value="TRIAD"/>
    <property type="match status" value="1"/>
</dbReference>
<evidence type="ECO:0000256" key="5">
    <source>
        <dbReference type="ARBA" id="ARBA00022737"/>
    </source>
</evidence>
<keyword evidence="7" id="KW-0863">Zinc-finger</keyword>
<dbReference type="Pfam" id="PF00270">
    <property type="entry name" value="DEAD"/>
    <property type="match status" value="1"/>
</dbReference>
<dbReference type="EC" id="3.6.4.13" evidence="2"/>
<dbReference type="CDD" id="cd18791">
    <property type="entry name" value="SF2_C_RHA"/>
    <property type="match status" value="1"/>
</dbReference>
<feature type="compositionally biased region" description="Low complexity" evidence="14">
    <location>
        <begin position="21"/>
        <end position="67"/>
    </location>
</feature>
<dbReference type="Pfam" id="PF24638">
    <property type="entry name" value="KH_DEAH11_1st"/>
    <property type="match status" value="1"/>
</dbReference>
<dbReference type="PROSITE" id="PS00028">
    <property type="entry name" value="ZINC_FINGER_C2H2_1"/>
    <property type="match status" value="1"/>
</dbReference>
<dbReference type="GO" id="GO:0003724">
    <property type="term" value="F:RNA helicase activity"/>
    <property type="evidence" value="ECO:0007669"/>
    <property type="project" value="UniProtKB-EC"/>
</dbReference>
<dbReference type="PANTHER" id="PTHR18934:SF81">
    <property type="entry name" value="ATP-DEPENDENT RNA HELICASE DEAH11, CHLOROPLASTIC-RELATED"/>
    <property type="match status" value="1"/>
</dbReference>
<evidence type="ECO:0000256" key="11">
    <source>
        <dbReference type="ARBA" id="ARBA00022833"/>
    </source>
</evidence>
<accession>A0A6A6N452</accession>
<evidence type="ECO:0000256" key="12">
    <source>
        <dbReference type="ARBA" id="ARBA00022840"/>
    </source>
</evidence>
<protein>
    <recommendedName>
        <fullName evidence="2">RNA helicase</fullName>
        <ecNumber evidence="2">3.6.4.13</ecNumber>
    </recommendedName>
</protein>
<evidence type="ECO:0000256" key="14">
    <source>
        <dbReference type="SAM" id="MobiDB-lite"/>
    </source>
</evidence>
<keyword evidence="15" id="KW-0732">Signal</keyword>
<dbReference type="FunFam" id="3.40.50.300:FF:002114">
    <property type="entry name" value="ATP-dependent RNA helicase DEAH12 chloroplastic"/>
    <property type="match status" value="1"/>
</dbReference>
<comment type="similarity">
    <text evidence="1">Belongs to the DEAD box helicase family. DEAH subfamily.</text>
</comment>
<keyword evidence="8" id="KW-0833">Ubl conjugation pathway</keyword>
<evidence type="ECO:0000256" key="1">
    <source>
        <dbReference type="ARBA" id="ARBA00008792"/>
    </source>
</evidence>
<dbReference type="InterPro" id="IPR002464">
    <property type="entry name" value="DNA/RNA_helicase_DEAH_CS"/>
</dbReference>
<evidence type="ECO:0000256" key="15">
    <source>
        <dbReference type="SAM" id="SignalP"/>
    </source>
</evidence>
<keyword evidence="5" id="KW-0677">Repeat</keyword>
<dbReference type="CDD" id="cd20335">
    <property type="entry name" value="BRcat_RBR"/>
    <property type="match status" value="1"/>
</dbReference>
<dbReference type="FunFam" id="1.20.120.1080:FF:000033">
    <property type="entry name" value="RBR-type E3 ubiquitin transferase"/>
    <property type="match status" value="1"/>
</dbReference>
<keyword evidence="20" id="KW-1185">Reference proteome</keyword>